<name>A0A484MJ83_9ASTE</name>
<feature type="transmembrane region" description="Helical" evidence="4">
    <location>
        <begin position="33"/>
        <end position="55"/>
    </location>
</feature>
<evidence type="ECO:0000256" key="4">
    <source>
        <dbReference type="SAM" id="Phobius"/>
    </source>
</evidence>
<dbReference type="Gene3D" id="2.60.40.1820">
    <property type="match status" value="1"/>
</dbReference>
<dbReference type="OrthoDB" id="2016264at2759"/>
<reference evidence="5 6" key="1">
    <citation type="submission" date="2018-04" db="EMBL/GenBank/DDBJ databases">
        <authorList>
            <person name="Vogel A."/>
        </authorList>
    </citation>
    <scope>NUCLEOTIDE SEQUENCE [LARGE SCALE GENOMIC DNA]</scope>
</reference>
<feature type="compositionally biased region" description="Low complexity" evidence="3">
    <location>
        <begin position="13"/>
        <end position="26"/>
    </location>
</feature>
<evidence type="ECO:0000256" key="2">
    <source>
        <dbReference type="ARBA" id="ARBA00023136"/>
    </source>
</evidence>
<proteinExistence type="predicted"/>
<organism evidence="5 6">
    <name type="scientific">Cuscuta campestris</name>
    <dbReference type="NCBI Taxonomy" id="132261"/>
    <lineage>
        <taxon>Eukaryota</taxon>
        <taxon>Viridiplantae</taxon>
        <taxon>Streptophyta</taxon>
        <taxon>Embryophyta</taxon>
        <taxon>Tracheophyta</taxon>
        <taxon>Spermatophyta</taxon>
        <taxon>Magnoliopsida</taxon>
        <taxon>eudicotyledons</taxon>
        <taxon>Gunneridae</taxon>
        <taxon>Pentapetalae</taxon>
        <taxon>asterids</taxon>
        <taxon>lamiids</taxon>
        <taxon>Solanales</taxon>
        <taxon>Convolvulaceae</taxon>
        <taxon>Cuscuteae</taxon>
        <taxon>Cuscuta</taxon>
        <taxon>Cuscuta subgen. Grammica</taxon>
        <taxon>Cuscuta sect. Cleistogrammica</taxon>
    </lineage>
</organism>
<evidence type="ECO:0000256" key="1">
    <source>
        <dbReference type="ARBA" id="ARBA00004370"/>
    </source>
</evidence>
<keyword evidence="2 4" id="KW-0472">Membrane</keyword>
<sequence>MSSGRAPRVYYESSRSSSSSSSKPSLSGCCRCLFFLVVLIAVLVVAFVLLVVLFVKPKKPQIDLDQVKVQIVAPTTTAAASSDVAAAAASEGIAITMSFNVTNDNKVGITFAGSRFVVLYKEIPLGQGFVREFSMPAHTVSRVYTAVFVSPAILQQTDVQSLLQDATKDRVVLKVLGDPGAKLVILGLSSPKVQVAVDCSIEISPTKLAVISHQCSFDGVGV</sequence>
<keyword evidence="4" id="KW-0812">Transmembrane</keyword>
<accession>A0A484MJ83</accession>
<dbReference type="InterPro" id="IPR044839">
    <property type="entry name" value="NDR1-like"/>
</dbReference>
<dbReference type="GO" id="GO:0098542">
    <property type="term" value="P:defense response to other organism"/>
    <property type="evidence" value="ECO:0007669"/>
    <property type="project" value="InterPro"/>
</dbReference>
<keyword evidence="6" id="KW-1185">Reference proteome</keyword>
<dbReference type="PANTHER" id="PTHR31234:SF8">
    <property type="entry name" value="EXPRESSED PROTEIN"/>
    <property type="match status" value="1"/>
</dbReference>
<feature type="region of interest" description="Disordered" evidence="3">
    <location>
        <begin position="1"/>
        <end position="26"/>
    </location>
</feature>
<evidence type="ECO:0000313" key="5">
    <source>
        <dbReference type="EMBL" id="VFQ88852.1"/>
    </source>
</evidence>
<dbReference type="AlphaFoldDB" id="A0A484MJ83"/>
<gene>
    <name evidence="5" type="ORF">CCAM_LOCUS30628</name>
</gene>
<protein>
    <submittedName>
        <fullName evidence="5">Uncharacterized protein</fullName>
    </submittedName>
</protein>
<evidence type="ECO:0000256" key="3">
    <source>
        <dbReference type="SAM" id="MobiDB-lite"/>
    </source>
</evidence>
<dbReference type="EMBL" id="OOIL02003702">
    <property type="protein sequence ID" value="VFQ88852.1"/>
    <property type="molecule type" value="Genomic_DNA"/>
</dbReference>
<evidence type="ECO:0000313" key="6">
    <source>
        <dbReference type="Proteomes" id="UP000595140"/>
    </source>
</evidence>
<dbReference type="GO" id="GO:0005886">
    <property type="term" value="C:plasma membrane"/>
    <property type="evidence" value="ECO:0007669"/>
    <property type="project" value="TreeGrafter"/>
</dbReference>
<keyword evidence="4" id="KW-1133">Transmembrane helix</keyword>
<dbReference type="Proteomes" id="UP000595140">
    <property type="component" value="Unassembled WGS sequence"/>
</dbReference>
<dbReference type="PANTHER" id="PTHR31234">
    <property type="entry name" value="LATE EMBRYOGENESIS ABUNDANT (LEA) HYDROXYPROLINE-RICH GLYCOPROTEIN FAMILY"/>
    <property type="match status" value="1"/>
</dbReference>
<comment type="subcellular location">
    <subcellularLocation>
        <location evidence="1">Membrane</location>
    </subcellularLocation>
</comment>